<dbReference type="EMBL" id="CP087977">
    <property type="protein sequence ID" value="UUZ45909.1"/>
    <property type="molecule type" value="Genomic_DNA"/>
</dbReference>
<evidence type="ECO:0000313" key="1">
    <source>
        <dbReference type="EMBL" id="UUZ45909.1"/>
    </source>
</evidence>
<name>A0AC61U793_9MICO</name>
<dbReference type="Proteomes" id="UP001059663">
    <property type="component" value="Chromosome"/>
</dbReference>
<evidence type="ECO:0000313" key="2">
    <source>
        <dbReference type="Proteomes" id="UP001059663"/>
    </source>
</evidence>
<organism evidence="1 2">
    <name type="scientific">Janibacter limosus</name>
    <dbReference type="NCBI Taxonomy" id="53458"/>
    <lineage>
        <taxon>Bacteria</taxon>
        <taxon>Bacillati</taxon>
        <taxon>Actinomycetota</taxon>
        <taxon>Actinomycetes</taxon>
        <taxon>Micrococcales</taxon>
        <taxon>Intrasporangiaceae</taxon>
        <taxon>Janibacter</taxon>
    </lineage>
</organism>
<proteinExistence type="predicted"/>
<accession>A0AC61U793</accession>
<reference evidence="1" key="1">
    <citation type="submission" date="2021-11" db="EMBL/GenBank/DDBJ databases">
        <title>Study of the species diversity of bacterial strains isolated from a unique natural object - Shulgan-Tash cave (Bashkiria).</title>
        <authorList>
            <person name="Sazanova A.L."/>
            <person name="Chirak E.R."/>
            <person name="Safronova V.I."/>
        </authorList>
    </citation>
    <scope>NUCLEOTIDE SEQUENCE</scope>
    <source>
        <strain evidence="1">P1</strain>
    </source>
</reference>
<gene>
    <name evidence="1" type="ORF">LP422_08510</name>
</gene>
<sequence>MVRKAYRIQLATHHPDRGGDAVRAQMINEAFCVLGDPVKRRAYDDELTERETKRRARQTS</sequence>
<protein>
    <submittedName>
        <fullName evidence="1">J domain-containing protein</fullName>
    </submittedName>
</protein>